<evidence type="ECO:0000313" key="6">
    <source>
        <dbReference type="Proteomes" id="UP000632138"/>
    </source>
</evidence>
<dbReference type="EMBL" id="JAENHP010000010">
    <property type="protein sequence ID" value="MBM2619453.1"/>
    <property type="molecule type" value="Genomic_DNA"/>
</dbReference>
<dbReference type="SUPFAM" id="SSF46689">
    <property type="entry name" value="Homeodomain-like"/>
    <property type="match status" value="2"/>
</dbReference>
<dbReference type="InterPro" id="IPR018062">
    <property type="entry name" value="HTH_AraC-typ_CS"/>
</dbReference>
<dbReference type="PANTHER" id="PTHR46796:SF6">
    <property type="entry name" value="ARAC SUBFAMILY"/>
    <property type="match status" value="1"/>
</dbReference>
<sequence length="290" mass="31807">MTSLGGGPGRPMRDSAGLGWRLADAAKVEDPRQLDSFAGAPATRLTMVLVTAGRYRIESRHGRGWRRADYAPGSVGLTTPGWNNVLRWRSSGQEPLESLHLRIGPAAVHETLDAFGVPHDDLAGLNTLTVDDPYVSASLSALDQALDQRAPGLYADAVAESVVVHLVHRRLAGPAQRSRIVRDAGALGDRDMRLVLDHMQAHLGDDLDLETLAGLVHLSKHHFLRMFTRASGQTPHRRLIQIRLQHAAALLRTSRMTVRQVAMVCGYRSPSQFAAAFQRHYGVSPSTYRR</sequence>
<protein>
    <submittedName>
        <fullName evidence="5">Helix-turn-helix transcriptional regulator</fullName>
    </submittedName>
</protein>
<dbReference type="InterPro" id="IPR018060">
    <property type="entry name" value="HTH_AraC"/>
</dbReference>
<dbReference type="PROSITE" id="PS01124">
    <property type="entry name" value="HTH_ARAC_FAMILY_2"/>
    <property type="match status" value="1"/>
</dbReference>
<reference evidence="5 6" key="1">
    <citation type="submission" date="2021-01" db="EMBL/GenBank/DDBJ databases">
        <title>Actinoplanes sp. nov. LDG1-06 isolated from lichen.</title>
        <authorList>
            <person name="Saeng-In P."/>
            <person name="Phongsopitanun W."/>
            <person name="Kanchanasin P."/>
            <person name="Yuki M."/>
            <person name="Kudo T."/>
            <person name="Ohkuma M."/>
            <person name="Tanasupawat S."/>
        </authorList>
    </citation>
    <scope>NUCLEOTIDE SEQUENCE [LARGE SCALE GENOMIC DNA]</scope>
    <source>
        <strain evidence="5 6">LDG1-06</strain>
    </source>
</reference>
<evidence type="ECO:0000256" key="2">
    <source>
        <dbReference type="ARBA" id="ARBA00023125"/>
    </source>
</evidence>
<dbReference type="PANTHER" id="PTHR46796">
    <property type="entry name" value="HTH-TYPE TRANSCRIPTIONAL ACTIVATOR RHAS-RELATED"/>
    <property type="match status" value="1"/>
</dbReference>
<dbReference type="InterPro" id="IPR050204">
    <property type="entry name" value="AraC_XylS_family_regulators"/>
</dbReference>
<evidence type="ECO:0000256" key="1">
    <source>
        <dbReference type="ARBA" id="ARBA00023015"/>
    </source>
</evidence>
<keyword evidence="6" id="KW-1185">Reference proteome</keyword>
<name>A0ABS2AHX4_9ACTN</name>
<accession>A0ABS2AHX4</accession>
<dbReference type="PRINTS" id="PR00032">
    <property type="entry name" value="HTHARAC"/>
</dbReference>
<evidence type="ECO:0000256" key="3">
    <source>
        <dbReference type="ARBA" id="ARBA00023163"/>
    </source>
</evidence>
<dbReference type="Pfam" id="PF12833">
    <property type="entry name" value="HTH_18"/>
    <property type="match status" value="1"/>
</dbReference>
<dbReference type="RefSeq" id="WP_203379441.1">
    <property type="nucleotide sequence ID" value="NZ_JAENHP010000010.1"/>
</dbReference>
<dbReference type="InterPro" id="IPR009057">
    <property type="entry name" value="Homeodomain-like_sf"/>
</dbReference>
<dbReference type="Gene3D" id="1.10.10.60">
    <property type="entry name" value="Homeodomain-like"/>
    <property type="match status" value="2"/>
</dbReference>
<feature type="domain" description="HTH araC/xylS-type" evidence="4">
    <location>
        <begin position="193"/>
        <end position="290"/>
    </location>
</feature>
<comment type="caution">
    <text evidence="5">The sequence shown here is derived from an EMBL/GenBank/DDBJ whole genome shotgun (WGS) entry which is preliminary data.</text>
</comment>
<dbReference type="InterPro" id="IPR020449">
    <property type="entry name" value="Tscrpt_reg_AraC-type_HTH"/>
</dbReference>
<gene>
    <name evidence="5" type="ORF">JIG36_28255</name>
</gene>
<keyword evidence="2" id="KW-0238">DNA-binding</keyword>
<proteinExistence type="predicted"/>
<evidence type="ECO:0000313" key="5">
    <source>
        <dbReference type="EMBL" id="MBM2619453.1"/>
    </source>
</evidence>
<organism evidence="5 6">
    <name type="scientific">Paractinoplanes ovalisporus</name>
    <dbReference type="NCBI Taxonomy" id="2810368"/>
    <lineage>
        <taxon>Bacteria</taxon>
        <taxon>Bacillati</taxon>
        <taxon>Actinomycetota</taxon>
        <taxon>Actinomycetes</taxon>
        <taxon>Micromonosporales</taxon>
        <taxon>Micromonosporaceae</taxon>
        <taxon>Paractinoplanes</taxon>
    </lineage>
</organism>
<keyword evidence="1" id="KW-0805">Transcription regulation</keyword>
<dbReference type="PROSITE" id="PS00041">
    <property type="entry name" value="HTH_ARAC_FAMILY_1"/>
    <property type="match status" value="1"/>
</dbReference>
<dbReference type="Proteomes" id="UP000632138">
    <property type="component" value="Unassembled WGS sequence"/>
</dbReference>
<keyword evidence="3" id="KW-0804">Transcription</keyword>
<dbReference type="SMART" id="SM00342">
    <property type="entry name" value="HTH_ARAC"/>
    <property type="match status" value="1"/>
</dbReference>
<evidence type="ECO:0000259" key="4">
    <source>
        <dbReference type="PROSITE" id="PS01124"/>
    </source>
</evidence>